<dbReference type="Pfam" id="PF00410">
    <property type="entry name" value="Ribosomal_S8"/>
    <property type="match status" value="1"/>
</dbReference>
<dbReference type="STRING" id="1423724.FC32_GL000302"/>
<evidence type="ECO:0000256" key="8">
    <source>
        <dbReference type="HAMAP-Rule" id="MF_01302"/>
    </source>
</evidence>
<dbReference type="Proteomes" id="UP000051324">
    <property type="component" value="Unassembled WGS sequence"/>
</dbReference>
<protein>
    <recommendedName>
        <fullName evidence="6 8">Small ribosomal subunit protein uS8</fullName>
    </recommendedName>
</protein>
<evidence type="ECO:0000256" key="4">
    <source>
        <dbReference type="ARBA" id="ARBA00022980"/>
    </source>
</evidence>
<evidence type="ECO:0000256" key="5">
    <source>
        <dbReference type="ARBA" id="ARBA00023274"/>
    </source>
</evidence>
<comment type="caution">
    <text evidence="10">The sequence shown here is derived from an EMBL/GenBank/DDBJ whole genome shotgun (WGS) entry which is preliminary data.</text>
</comment>
<dbReference type="GO" id="GO:1990904">
    <property type="term" value="C:ribonucleoprotein complex"/>
    <property type="evidence" value="ECO:0007669"/>
    <property type="project" value="UniProtKB-KW"/>
</dbReference>
<reference evidence="10 11" key="1">
    <citation type="journal article" date="2015" name="Genome Announc.">
        <title>Expanding the biotechnology potential of lactobacilli through comparative genomics of 213 strains and associated genera.</title>
        <authorList>
            <person name="Sun Z."/>
            <person name="Harris H.M."/>
            <person name="McCann A."/>
            <person name="Guo C."/>
            <person name="Argimon S."/>
            <person name="Zhang W."/>
            <person name="Yang X."/>
            <person name="Jeffery I.B."/>
            <person name="Cooney J.C."/>
            <person name="Kagawa T.F."/>
            <person name="Liu W."/>
            <person name="Song Y."/>
            <person name="Salvetti E."/>
            <person name="Wrobel A."/>
            <person name="Rasinkangas P."/>
            <person name="Parkhill J."/>
            <person name="Rea M.C."/>
            <person name="O'Sullivan O."/>
            <person name="Ritari J."/>
            <person name="Douillard F.P."/>
            <person name="Paul Ross R."/>
            <person name="Yang R."/>
            <person name="Briner A.E."/>
            <person name="Felis G.E."/>
            <person name="de Vos W.M."/>
            <person name="Barrangou R."/>
            <person name="Klaenhammer T.R."/>
            <person name="Caufield P.W."/>
            <person name="Cui Y."/>
            <person name="Zhang H."/>
            <person name="O'Toole P.W."/>
        </authorList>
    </citation>
    <scope>NUCLEOTIDE SEQUENCE [LARGE SCALE GENOMIC DNA]</scope>
    <source>
        <strain evidence="10 11">DSM 16634</strain>
    </source>
</reference>
<evidence type="ECO:0000256" key="6">
    <source>
        <dbReference type="ARBA" id="ARBA00035258"/>
    </source>
</evidence>
<proteinExistence type="inferred from homology"/>
<keyword evidence="3 8" id="KW-0694">RNA-binding</keyword>
<dbReference type="GO" id="GO:0005737">
    <property type="term" value="C:cytoplasm"/>
    <property type="evidence" value="ECO:0007669"/>
    <property type="project" value="UniProtKB-ARBA"/>
</dbReference>
<dbReference type="Gene3D" id="3.30.1370.30">
    <property type="match status" value="1"/>
</dbReference>
<dbReference type="GO" id="GO:0019843">
    <property type="term" value="F:rRNA binding"/>
    <property type="evidence" value="ECO:0007669"/>
    <property type="project" value="UniProtKB-UniRule"/>
</dbReference>
<dbReference type="HAMAP" id="MF_01302_B">
    <property type="entry name" value="Ribosomal_uS8_B"/>
    <property type="match status" value="1"/>
</dbReference>
<dbReference type="SUPFAM" id="SSF56047">
    <property type="entry name" value="Ribosomal protein S8"/>
    <property type="match status" value="1"/>
</dbReference>
<evidence type="ECO:0000256" key="2">
    <source>
        <dbReference type="ARBA" id="ARBA00022730"/>
    </source>
</evidence>
<dbReference type="Gene3D" id="3.30.1490.10">
    <property type="match status" value="1"/>
</dbReference>
<evidence type="ECO:0000313" key="11">
    <source>
        <dbReference type="Proteomes" id="UP000051324"/>
    </source>
</evidence>
<organism evidence="10 11">
    <name type="scientific">Ligilactobacillus apodemi DSM 16634 = JCM 16172</name>
    <dbReference type="NCBI Taxonomy" id="1423724"/>
    <lineage>
        <taxon>Bacteria</taxon>
        <taxon>Bacillati</taxon>
        <taxon>Bacillota</taxon>
        <taxon>Bacilli</taxon>
        <taxon>Lactobacillales</taxon>
        <taxon>Lactobacillaceae</taxon>
        <taxon>Ligilactobacillus</taxon>
    </lineage>
</organism>
<comment type="similarity">
    <text evidence="1 8 9">Belongs to the universal ribosomal protein uS8 family.</text>
</comment>
<comment type="function">
    <text evidence="8">One of the primary rRNA binding proteins, it binds directly to 16S rRNA central domain where it helps coordinate assembly of the platform of the 30S subunit.</text>
</comment>
<keyword evidence="4 8" id="KW-0689">Ribosomal protein</keyword>
<evidence type="ECO:0000256" key="9">
    <source>
        <dbReference type="RuleBase" id="RU003660"/>
    </source>
</evidence>
<dbReference type="GO" id="GO:0003735">
    <property type="term" value="F:structural constituent of ribosome"/>
    <property type="evidence" value="ECO:0007669"/>
    <property type="project" value="InterPro"/>
</dbReference>
<dbReference type="FunFam" id="3.30.1370.30:FF:000002">
    <property type="entry name" value="30S ribosomal protein S8"/>
    <property type="match status" value="1"/>
</dbReference>
<dbReference type="GO" id="GO:0005840">
    <property type="term" value="C:ribosome"/>
    <property type="evidence" value="ECO:0007669"/>
    <property type="project" value="UniProtKB-KW"/>
</dbReference>
<dbReference type="PATRIC" id="fig|1423724.4.peg.319"/>
<dbReference type="InterPro" id="IPR047863">
    <property type="entry name" value="Ribosomal_uS8_CS"/>
</dbReference>
<gene>
    <name evidence="8" type="primary">rpsH</name>
    <name evidence="10" type="ORF">FC32_GL000302</name>
</gene>
<dbReference type="OrthoDB" id="9802617at2"/>
<sequence>MAMTDPIADFLTRIRNANMVKHESVEVPASKMKKNIAEILKNEGFIRDFEYIEDDKQGIIRVFLKYGKNNERVIAGIRRISKPGLRSYVKADEVPKVLNGLGIAIVSTSEGVMTDKDARAKKIGGEVVAYVW</sequence>
<accession>A0A0R1U1S2</accession>
<dbReference type="InterPro" id="IPR000630">
    <property type="entry name" value="Ribosomal_uS8"/>
</dbReference>
<dbReference type="PANTHER" id="PTHR11758">
    <property type="entry name" value="40S RIBOSOMAL PROTEIN S15A"/>
    <property type="match status" value="1"/>
</dbReference>
<dbReference type="eggNOG" id="COG0096">
    <property type="taxonomic scope" value="Bacteria"/>
</dbReference>
<dbReference type="AlphaFoldDB" id="A0A0R1U1S2"/>
<evidence type="ECO:0000256" key="7">
    <source>
        <dbReference type="ARBA" id="ARBA00046740"/>
    </source>
</evidence>
<dbReference type="RefSeq" id="WP_025086717.1">
    <property type="nucleotide sequence ID" value="NZ_AZFT01000048.1"/>
</dbReference>
<keyword evidence="5 8" id="KW-0687">Ribonucleoprotein</keyword>
<dbReference type="GO" id="GO:0006412">
    <property type="term" value="P:translation"/>
    <property type="evidence" value="ECO:0007669"/>
    <property type="project" value="UniProtKB-UniRule"/>
</dbReference>
<keyword evidence="2 8" id="KW-0699">rRNA-binding</keyword>
<keyword evidence="11" id="KW-1185">Reference proteome</keyword>
<evidence type="ECO:0000313" key="10">
    <source>
        <dbReference type="EMBL" id="KRL84821.1"/>
    </source>
</evidence>
<comment type="subunit">
    <text evidence="7 8">Part of the 30S ribosomal subunit. Contacts proteins S5 and S12.</text>
</comment>
<dbReference type="EMBL" id="AZFT01000048">
    <property type="protein sequence ID" value="KRL84821.1"/>
    <property type="molecule type" value="Genomic_DNA"/>
</dbReference>
<dbReference type="PROSITE" id="PS00053">
    <property type="entry name" value="RIBOSOMAL_S8"/>
    <property type="match status" value="1"/>
</dbReference>
<evidence type="ECO:0000256" key="1">
    <source>
        <dbReference type="ARBA" id="ARBA00006471"/>
    </source>
</evidence>
<dbReference type="NCBIfam" id="NF001109">
    <property type="entry name" value="PRK00136.1"/>
    <property type="match status" value="1"/>
</dbReference>
<evidence type="ECO:0000256" key="3">
    <source>
        <dbReference type="ARBA" id="ARBA00022884"/>
    </source>
</evidence>
<dbReference type="FunFam" id="3.30.1490.10:FF:000001">
    <property type="entry name" value="30S ribosomal protein S8"/>
    <property type="match status" value="1"/>
</dbReference>
<name>A0A0R1U1S2_9LACO</name>
<dbReference type="InterPro" id="IPR035987">
    <property type="entry name" value="Ribosomal_uS8_sf"/>
</dbReference>